<dbReference type="PANTHER" id="PTHR45458">
    <property type="entry name" value="SHORT-CHAIN DEHYDROGENASE/REDUCTASE SDR"/>
    <property type="match status" value="1"/>
</dbReference>
<comment type="similarity">
    <text evidence="1">Belongs to the short-chain dehydrogenases/reductases (SDR) family.</text>
</comment>
<gene>
    <name evidence="2" type="ORF">ABR69_04815</name>
</gene>
<dbReference type="Proteomes" id="UP000051934">
    <property type="component" value="Unassembled WGS sequence"/>
</dbReference>
<protein>
    <recommendedName>
        <fullName evidence="4">Short-chain dehydrogenase</fullName>
    </recommendedName>
</protein>
<evidence type="ECO:0008006" key="4">
    <source>
        <dbReference type="Google" id="ProtNLM"/>
    </source>
</evidence>
<accession>A0A0R2S9Z0</accession>
<dbReference type="GO" id="GO:0016616">
    <property type="term" value="F:oxidoreductase activity, acting on the CH-OH group of donors, NAD or NADP as acceptor"/>
    <property type="evidence" value="ECO:0007669"/>
    <property type="project" value="TreeGrafter"/>
</dbReference>
<dbReference type="AlphaFoldDB" id="A0A0R2S9Z0"/>
<dbReference type="CDD" id="cd05325">
    <property type="entry name" value="carb_red_sniffer_like_SDR_c"/>
    <property type="match status" value="1"/>
</dbReference>
<dbReference type="InterPro" id="IPR052184">
    <property type="entry name" value="SDR_enzymes"/>
</dbReference>
<evidence type="ECO:0000313" key="2">
    <source>
        <dbReference type="EMBL" id="KRO71733.1"/>
    </source>
</evidence>
<dbReference type="SUPFAM" id="SSF51735">
    <property type="entry name" value="NAD(P)-binding Rossmann-fold domains"/>
    <property type="match status" value="1"/>
</dbReference>
<dbReference type="PRINTS" id="PR00080">
    <property type="entry name" value="SDRFAMILY"/>
</dbReference>
<dbReference type="PANTHER" id="PTHR45458:SF1">
    <property type="entry name" value="SHORT CHAIN DEHYDROGENASE"/>
    <property type="match status" value="1"/>
</dbReference>
<dbReference type="PRINTS" id="PR00081">
    <property type="entry name" value="GDHRDH"/>
</dbReference>
<comment type="caution">
    <text evidence="2">The sequence shown here is derived from an EMBL/GenBank/DDBJ whole genome shotgun (WGS) entry which is preliminary data.</text>
</comment>
<name>A0A0R2S9Z0_9GAMM</name>
<organism evidence="2 3">
    <name type="scientific">OM182 bacterium BACL3 MAG-120507-bin80</name>
    <dbReference type="NCBI Taxonomy" id="1655577"/>
    <lineage>
        <taxon>Bacteria</taxon>
        <taxon>Pseudomonadati</taxon>
        <taxon>Pseudomonadota</taxon>
        <taxon>Gammaproteobacteria</taxon>
        <taxon>OMG group</taxon>
        <taxon>OM182 clade</taxon>
    </lineage>
</organism>
<sequence length="233" mass="24817">MSTSTYFITGCNRGLGLEFVRQLLARGQRVIATCRDIATATDLTALTLKHSGQLSLVEMNVTDEASMREAVDLLNDEPIDVFINNAGVYGPRDANFGHVEGPAMAEVLYTNAVAPMLLTQLLIENVRKGSGKKLVYISSKMGSIEDNGRGGSTIYRSSKTALNSVVKTLAIDLAPEGIAVTTLHPGWVRTDMGGPNGNIDAPESVSGMLNVIDGLSGANTGQFYNYDGSTIAW</sequence>
<dbReference type="InterPro" id="IPR036291">
    <property type="entry name" value="NAD(P)-bd_dom_sf"/>
</dbReference>
<evidence type="ECO:0000313" key="3">
    <source>
        <dbReference type="Proteomes" id="UP000051934"/>
    </source>
</evidence>
<evidence type="ECO:0000256" key="1">
    <source>
        <dbReference type="RuleBase" id="RU000363"/>
    </source>
</evidence>
<dbReference type="Pfam" id="PF00106">
    <property type="entry name" value="adh_short"/>
    <property type="match status" value="1"/>
</dbReference>
<dbReference type="InterPro" id="IPR002347">
    <property type="entry name" value="SDR_fam"/>
</dbReference>
<reference evidence="2 3" key="1">
    <citation type="submission" date="2015-10" db="EMBL/GenBank/DDBJ databases">
        <title>Metagenome-Assembled Genomes uncover a global brackish microbiome.</title>
        <authorList>
            <person name="Hugerth L.W."/>
            <person name="Larsson J."/>
            <person name="Alneberg J."/>
            <person name="Lindh M.V."/>
            <person name="Legrand C."/>
            <person name="Pinhassi J."/>
            <person name="Andersson A.F."/>
        </authorList>
    </citation>
    <scope>NUCLEOTIDE SEQUENCE [LARGE SCALE GENOMIC DNA]</scope>
    <source>
        <strain evidence="2">BACL4 MAG-120507-bin80</strain>
    </source>
</reference>
<dbReference type="Gene3D" id="3.40.50.720">
    <property type="entry name" value="NAD(P)-binding Rossmann-like Domain"/>
    <property type="match status" value="1"/>
</dbReference>
<dbReference type="EMBL" id="LIBB01000143">
    <property type="protein sequence ID" value="KRO71733.1"/>
    <property type="molecule type" value="Genomic_DNA"/>
</dbReference>
<proteinExistence type="inferred from homology"/>